<dbReference type="CDD" id="cd05827">
    <property type="entry name" value="Sortase_C"/>
    <property type="match status" value="1"/>
</dbReference>
<protein>
    <submittedName>
        <fullName evidence="2">Class C sortase</fullName>
    </submittedName>
</protein>
<accession>A0A1S8JGX0</accession>
<comment type="caution">
    <text evidence="2">The sequence shown here is derived from an EMBL/GenBank/DDBJ whole genome shotgun (WGS) entry which is preliminary data.</text>
</comment>
<organism evidence="2 3">
    <name type="scientific">Enterococcus faecium</name>
    <name type="common">Streptococcus faecium</name>
    <dbReference type="NCBI Taxonomy" id="1352"/>
    <lineage>
        <taxon>Bacteria</taxon>
        <taxon>Bacillati</taxon>
        <taxon>Bacillota</taxon>
        <taxon>Bacilli</taxon>
        <taxon>Lactobacillales</taxon>
        <taxon>Enterococcaceae</taxon>
        <taxon>Enterococcus</taxon>
    </lineage>
</organism>
<dbReference type="Pfam" id="PF04203">
    <property type="entry name" value="Sortase"/>
    <property type="match status" value="1"/>
</dbReference>
<gene>
    <name evidence="2" type="ORF">B1P95_12480</name>
</gene>
<dbReference type="NCBIfam" id="NF033745">
    <property type="entry name" value="class_C_sortase"/>
    <property type="match status" value="1"/>
</dbReference>
<keyword evidence="1" id="KW-0378">Hydrolase</keyword>
<proteinExistence type="predicted"/>
<dbReference type="SUPFAM" id="SSF63817">
    <property type="entry name" value="Sortase"/>
    <property type="match status" value="1"/>
</dbReference>
<dbReference type="Proteomes" id="UP000191171">
    <property type="component" value="Unassembled WGS sequence"/>
</dbReference>
<evidence type="ECO:0000313" key="3">
    <source>
        <dbReference type="Proteomes" id="UP000191171"/>
    </source>
</evidence>
<sequence length="391" mass="44937">MMNKSRIRILDIFMAIILVVGIGIFSYPFVEDSLNDFLAQQMIIHYQKQASNKNSEEIKKQQEKMTKKNQQLAEQNVSPGIGSFNQAVDAKALKDLPSNAFFMEHMLGVIEIPKINVSLPIFDQTTEIFLQKGTSLLEESSYPTGGKNTHAVLSGHRGLPEAKLFTDLPKLKKGDQFFIQINGKTLAYQVEKIQVVLPDEVDSLGIQKGRDLVTLLTCTPYMVNTHRLLVTGHRIPYQAKEAKKAIQGIDQWKKWKFFIWFIGILLGSIGLVWLLIAYLDSLAIAKRNYPLSFYVKNTNGRPIEGMVFSVKTLNGKHYITREKVPFVKASDEYGLVRFSDLKGRNYRLQHEELLLKIHVKHKHSKQFSMKLKKGRYKLRKEKEVYYLIEKE</sequence>
<dbReference type="InterPro" id="IPR023365">
    <property type="entry name" value="Sortase_dom-sf"/>
</dbReference>
<dbReference type="InterPro" id="IPR005754">
    <property type="entry name" value="Sortase"/>
</dbReference>
<reference evidence="2 3" key="1">
    <citation type="submission" date="2017-02" db="EMBL/GenBank/DDBJ databases">
        <title>Clonality and virulence of isolates of VRE in Hematopoietic Stem Cell Transplanted (HSCT) patients.</title>
        <authorList>
            <person name="Marchi A.P."/>
            <person name="Martins R.C."/>
            <person name="Marie S.K."/>
            <person name="Levin A.S."/>
            <person name="Costa S.F."/>
        </authorList>
    </citation>
    <scope>NUCLEOTIDE SEQUENCE [LARGE SCALE GENOMIC DNA]</scope>
    <source>
        <strain evidence="2 3">LIM1759</strain>
    </source>
</reference>
<dbReference type="InterPro" id="IPR042002">
    <property type="entry name" value="Sortase_C"/>
</dbReference>
<evidence type="ECO:0000256" key="1">
    <source>
        <dbReference type="ARBA" id="ARBA00022801"/>
    </source>
</evidence>
<name>A0A1S8JGX0_ENTFC</name>
<dbReference type="EMBL" id="MVGJ01000082">
    <property type="protein sequence ID" value="OOL80163.1"/>
    <property type="molecule type" value="Genomic_DNA"/>
</dbReference>
<evidence type="ECO:0000313" key="2">
    <source>
        <dbReference type="EMBL" id="OOL80163.1"/>
    </source>
</evidence>
<dbReference type="Gene3D" id="2.40.260.10">
    <property type="entry name" value="Sortase"/>
    <property type="match status" value="1"/>
</dbReference>
<dbReference type="AlphaFoldDB" id="A0A1S8JGX0"/>
<dbReference type="GO" id="GO:0016787">
    <property type="term" value="F:hydrolase activity"/>
    <property type="evidence" value="ECO:0007669"/>
    <property type="project" value="UniProtKB-KW"/>
</dbReference>
<dbReference type="NCBIfam" id="TIGR01076">
    <property type="entry name" value="sortase_fam"/>
    <property type="match status" value="1"/>
</dbReference>